<dbReference type="AlphaFoldDB" id="A0A1Z4ES21"/>
<dbReference type="GO" id="GO:0003677">
    <property type="term" value="F:DNA binding"/>
    <property type="evidence" value="ECO:0007669"/>
    <property type="project" value="UniProtKB-UniRule"/>
</dbReference>
<evidence type="ECO:0000256" key="1">
    <source>
        <dbReference type="ARBA" id="ARBA00002190"/>
    </source>
</evidence>
<comment type="similarity">
    <text evidence="2 6">Belongs to the transposase mutator family.</text>
</comment>
<evidence type="ECO:0000256" key="5">
    <source>
        <dbReference type="ARBA" id="ARBA00023172"/>
    </source>
</evidence>
<dbReference type="Pfam" id="PF00872">
    <property type="entry name" value="Transposase_mut"/>
    <property type="match status" value="1"/>
</dbReference>
<dbReference type="OrthoDB" id="9793302at2"/>
<dbReference type="GO" id="GO:0004803">
    <property type="term" value="F:transposase activity"/>
    <property type="evidence" value="ECO:0007669"/>
    <property type="project" value="UniProtKB-UniRule"/>
</dbReference>
<evidence type="ECO:0000256" key="2">
    <source>
        <dbReference type="ARBA" id="ARBA00010961"/>
    </source>
</evidence>
<dbReference type="Proteomes" id="UP000217954">
    <property type="component" value="Chromosome"/>
</dbReference>
<gene>
    <name evidence="7" type="ORF">MSTE_00414</name>
</gene>
<keyword evidence="5 6" id="KW-0233">DNA recombination</keyword>
<keyword evidence="8" id="KW-1185">Reference proteome</keyword>
<dbReference type="PROSITE" id="PS01007">
    <property type="entry name" value="TRANSPOSASE_MUTATOR"/>
    <property type="match status" value="1"/>
</dbReference>
<keyword evidence="6" id="KW-0814">Transposable element</keyword>
<comment type="function">
    <text evidence="1 6">Required for the transposition of the insertion element.</text>
</comment>
<keyword evidence="3 6" id="KW-0815">Transposition</keyword>
<protein>
    <recommendedName>
        <fullName evidence="6">Mutator family transposase</fullName>
    </recommendedName>
</protein>
<evidence type="ECO:0000256" key="3">
    <source>
        <dbReference type="ARBA" id="ARBA00022578"/>
    </source>
</evidence>
<keyword evidence="4 6" id="KW-0238">DNA-binding</keyword>
<dbReference type="KEGG" id="mste:MSTE_00414"/>
<dbReference type="EMBL" id="AP018165">
    <property type="protein sequence ID" value="BAX95757.1"/>
    <property type="molecule type" value="Genomic_DNA"/>
</dbReference>
<evidence type="ECO:0000256" key="6">
    <source>
        <dbReference type="RuleBase" id="RU365089"/>
    </source>
</evidence>
<name>A0A1Z4ES21_9MYCO</name>
<dbReference type="GO" id="GO:0006313">
    <property type="term" value="P:DNA transposition"/>
    <property type="evidence" value="ECO:0007669"/>
    <property type="project" value="UniProtKB-UniRule"/>
</dbReference>
<evidence type="ECO:0000313" key="8">
    <source>
        <dbReference type="Proteomes" id="UP000217954"/>
    </source>
</evidence>
<proteinExistence type="inferred from homology"/>
<accession>A0A1Z4ES21</accession>
<dbReference type="PANTHER" id="PTHR33217">
    <property type="entry name" value="TRANSPOSASE FOR INSERTION SEQUENCE ELEMENT IS1081"/>
    <property type="match status" value="1"/>
</dbReference>
<organism evidence="7 8">
    <name type="scientific">[Mycobacterium] stephanolepidis</name>
    <dbReference type="NCBI Taxonomy" id="1520670"/>
    <lineage>
        <taxon>Bacteria</taxon>
        <taxon>Bacillati</taxon>
        <taxon>Actinomycetota</taxon>
        <taxon>Actinomycetes</taxon>
        <taxon>Mycobacteriales</taxon>
        <taxon>Mycobacteriaceae</taxon>
        <taxon>Mycobacteroides</taxon>
    </lineage>
</organism>
<reference evidence="7 8" key="2">
    <citation type="journal article" date="2017" name="Int. J. Syst. Evol. Microbiol.">
        <title>Mycobacterium stephanolepidis sp. nov., a rapidly growing species related to Mycobacterium chelonae, isolated from marine teleost fish, Stephanolepis cirrhifer.</title>
        <authorList>
            <person name="Fukano H."/>
            <person name="Wada S."/>
            <person name="Kurata O."/>
            <person name="Katayama K."/>
            <person name="Fujiwara N."/>
            <person name="Hoshino Y."/>
        </authorList>
    </citation>
    <scope>NUCLEOTIDE SEQUENCE [LARGE SCALE GENOMIC DNA]</scope>
    <source>
        <strain evidence="7 8">NJB0901</strain>
    </source>
</reference>
<dbReference type="InterPro" id="IPR001207">
    <property type="entry name" value="Transposase_mutator"/>
</dbReference>
<evidence type="ECO:0000313" key="7">
    <source>
        <dbReference type="EMBL" id="BAX95757.1"/>
    </source>
</evidence>
<dbReference type="NCBIfam" id="NF033543">
    <property type="entry name" value="transpos_IS256"/>
    <property type="match status" value="1"/>
</dbReference>
<sequence>MTETMDDMANQIDTAAVAAQLLAQASEQGVELVGPDGLLNALTKQVLESALQAEMDEHLGYEKHQVAGRNGGNSRNGVREKTVLTEIGPVQIEVPRDTDARFDPKIVRKRQRRLTGIDQIILSLTAKGLTTGEVAAYFGEVYGADVSKDTISKITDKVVGEMAEWAGRPLDSVYPVMFIDAIHVKIRDGQVANRPVYVAIGVTTAGERDILGLWAGDGGEGAKYWLAVLTEIKNRGTADVCIVVCDGLKGLPESINTVWPAAVIQTCVIHLIRNTFRYASRKYWDEMARDLRPVYTAATEAAAKERFVEFSGKWGQRYPAIMRLWENAWSEFVPFLDYDTEIRRVICSTNAIESVNARYRRAIRARGHFPTEQAALKCLYLVTRSLDPTGKGRARWAMRRKPALNAFAIAFEGRITPAANN</sequence>
<evidence type="ECO:0000256" key="4">
    <source>
        <dbReference type="ARBA" id="ARBA00023125"/>
    </source>
</evidence>
<dbReference type="PANTHER" id="PTHR33217:SF8">
    <property type="entry name" value="MUTATOR FAMILY TRANSPOSASE"/>
    <property type="match status" value="1"/>
</dbReference>
<reference evidence="8" key="1">
    <citation type="journal article" date="2017" name="Genome Announc.">
        <title>Complete Genome Sequence of Mycobacterium stephanolepidis.</title>
        <authorList>
            <person name="Fukano H."/>
            <person name="Yoshida M."/>
            <person name="Katayama Y."/>
            <person name="Omatsu T."/>
            <person name="Mizutani T."/>
            <person name="Kurata O."/>
            <person name="Wada S."/>
            <person name="Hoshino Y."/>
        </authorList>
    </citation>
    <scope>NUCLEOTIDE SEQUENCE [LARGE SCALE GENOMIC DNA]</scope>
    <source>
        <strain evidence="8">NJB0901</strain>
    </source>
</reference>